<comment type="caution">
    <text evidence="2">The sequence shown here is derived from an EMBL/GenBank/DDBJ whole genome shotgun (WGS) entry which is preliminary data.</text>
</comment>
<proteinExistence type="predicted"/>
<evidence type="ECO:0000313" key="3">
    <source>
        <dbReference type="Proteomes" id="UP000248857"/>
    </source>
</evidence>
<keyword evidence="3" id="KW-1185">Reference proteome</keyword>
<dbReference type="OrthoDB" id="425457at2"/>
<evidence type="ECO:0008006" key="4">
    <source>
        <dbReference type="Google" id="ProtNLM"/>
    </source>
</evidence>
<dbReference type="Proteomes" id="UP000248857">
    <property type="component" value="Unassembled WGS sequence"/>
</dbReference>
<reference evidence="2 3" key="1">
    <citation type="journal article" date="2018" name="Sci. Rep.">
        <title>A novel species of the marine cyanobacterium Acaryochloris with a unique pigment content and lifestyle.</title>
        <authorList>
            <person name="Partensky F."/>
            <person name="Six C."/>
            <person name="Ratin M."/>
            <person name="Garczarek L."/>
            <person name="Vaulot D."/>
            <person name="Probert I."/>
            <person name="Calteau A."/>
            <person name="Gourvil P."/>
            <person name="Marie D."/>
            <person name="Grebert T."/>
            <person name="Bouchier C."/>
            <person name="Le Panse S."/>
            <person name="Gachenot M."/>
            <person name="Rodriguez F."/>
            <person name="Garrido J.L."/>
        </authorList>
    </citation>
    <scope>NUCLEOTIDE SEQUENCE [LARGE SCALE GENOMIC DNA]</scope>
    <source>
        <strain evidence="2 3">RCC1774</strain>
    </source>
</reference>
<organism evidence="2 3">
    <name type="scientific">Acaryochloris thomasi RCC1774</name>
    <dbReference type="NCBI Taxonomy" id="1764569"/>
    <lineage>
        <taxon>Bacteria</taxon>
        <taxon>Bacillati</taxon>
        <taxon>Cyanobacteriota</taxon>
        <taxon>Cyanophyceae</taxon>
        <taxon>Acaryochloridales</taxon>
        <taxon>Acaryochloridaceae</taxon>
        <taxon>Acaryochloris</taxon>
        <taxon>Acaryochloris thomasi</taxon>
    </lineage>
</organism>
<protein>
    <recommendedName>
        <fullName evidence="4">BON domain-containing protein</fullName>
    </recommendedName>
</protein>
<name>A0A2W1JN71_9CYAN</name>
<dbReference type="AlphaFoldDB" id="A0A2W1JN71"/>
<sequence>MDQEQAHDSRSALLQRWLDVLHRWEEKRSQYQIELDKTTDVAQQEELRQGIESCEQVIQTSQGLIQALSDRYPQSSVSGIEPPTESWLLPSVSTSTPAPSSELPVSPPAAFPGLALPAPASLIEAQTLRPASEEAATATNSLSIQPWQMPPPVTAHPPSMAKRLLKIGLPLLILVAGGLAIFRPKNVCKLAPNGAYNSAGLALWVEQALAESEYAESARTVSIAQFGCTIILKGTVPSVEVKHNVGALAEGVKLPSQAPLDQIKRALGMDAAEVWPVKGVVSELKVERAPDIEP</sequence>
<accession>A0A2W1JN71</accession>
<feature type="region of interest" description="Disordered" evidence="1">
    <location>
        <begin position="75"/>
        <end position="104"/>
    </location>
</feature>
<dbReference type="RefSeq" id="WP_110984739.1">
    <property type="nucleotide sequence ID" value="NZ_CAWNWM010000002.1"/>
</dbReference>
<evidence type="ECO:0000256" key="1">
    <source>
        <dbReference type="SAM" id="MobiDB-lite"/>
    </source>
</evidence>
<feature type="compositionally biased region" description="Low complexity" evidence="1">
    <location>
        <begin position="90"/>
        <end position="101"/>
    </location>
</feature>
<gene>
    <name evidence="2" type="ORF">C1752_00761</name>
</gene>
<dbReference type="EMBL" id="PQWO01000002">
    <property type="protein sequence ID" value="PZD74666.1"/>
    <property type="molecule type" value="Genomic_DNA"/>
</dbReference>
<evidence type="ECO:0000313" key="2">
    <source>
        <dbReference type="EMBL" id="PZD74666.1"/>
    </source>
</evidence>